<dbReference type="PANTHER" id="PTHR34595:SF2">
    <property type="entry name" value="BLR2978 PROTEIN"/>
    <property type="match status" value="1"/>
</dbReference>
<dbReference type="InterPro" id="IPR051680">
    <property type="entry name" value="ATP-dep_Glu-Cys_Ligase-2"/>
</dbReference>
<dbReference type="Pfam" id="PF04168">
    <property type="entry name" value="Alpha-E"/>
    <property type="match status" value="1"/>
</dbReference>
<feature type="domain" description="DUF403" evidence="1">
    <location>
        <begin position="523"/>
        <end position="818"/>
    </location>
</feature>
<evidence type="ECO:0000313" key="3">
    <source>
        <dbReference type="EMBL" id="QCI63758.1"/>
    </source>
</evidence>
<dbReference type="Pfam" id="PF14403">
    <property type="entry name" value="CP_ATPgrasp_2"/>
    <property type="match status" value="1"/>
</dbReference>
<dbReference type="AlphaFoldDB" id="A0A4D7AYI5"/>
<evidence type="ECO:0000259" key="1">
    <source>
        <dbReference type="Pfam" id="PF04168"/>
    </source>
</evidence>
<feature type="domain" description="Circularly permuted ATP-grasp type 2" evidence="2">
    <location>
        <begin position="96"/>
        <end position="474"/>
    </location>
</feature>
<accession>A0A4D7AYI5</accession>
<dbReference type="EMBL" id="CP039690">
    <property type="protein sequence ID" value="QCI63758.1"/>
    <property type="molecule type" value="Genomic_DNA"/>
</dbReference>
<evidence type="ECO:0000313" key="4">
    <source>
        <dbReference type="Proteomes" id="UP000298781"/>
    </source>
</evidence>
<dbReference type="RefSeq" id="WP_136959215.1">
    <property type="nucleotide sequence ID" value="NZ_CP039690.1"/>
</dbReference>
<evidence type="ECO:0000259" key="2">
    <source>
        <dbReference type="Pfam" id="PF14403"/>
    </source>
</evidence>
<dbReference type="InterPro" id="IPR025841">
    <property type="entry name" value="CP_ATPgrasp_2"/>
</dbReference>
<sequence>MTLRGPRSTDTRAERILSLLTHYQPLPGIYDEILDGHGEPREHWKPVLASLADLGPRELDRRFAAADRYLRDSGVFYRVYGDQTGAERTWPLAHVPLVIAPDEWRSLTAGLAERAELLDQTLADLFGPGDLVRDGLLPAAAFAGSPDFLRPMVGVKPRGDSHLWLYAADVGRGPDGRWWLLGDRAQAPSGAGFALENRLAMARSLPEIYRTLPVERLAGFFQALRAQFSALAATTDSRVAVLTPGPLNETYFEHAYLARYLGFLLTEGADLTVRDDTLYIRTVSGLKRLEMVWRRLDADFADPLELNPRSRLGVPGLVGALRAGKVTLANALGSGVAEARSLLAFLPAIARARLGRDLQLPHIATWWCGQPIERGAVIADLDSFVIAPAFGQTVPGVLDDGPVLAGDLSPAARLKLAEEIRLRGSDFVAQEVVKLSTMPVWRDGYLEPRPFILRLFLAKVDNRWTVMPGGFCRVGDRIDARAVTMQRDGRSADVCVLADGPVDETSLLPTPDKVELRRSSASLPSRSADNLYWLARYMERAEATLRLVRALGDQTGAGQSMTGDGVRRIIDLLGAWEALPRDHIITDPAAVAGMVLHGRTPGGLNALAQSARGSASVIRDRFSPDAWLTITDLVALTEKPPPGGSDTDIFDQADIGLRIAAAFSGLAQENMNQLAGWRFLSIGKRIERALATSRITRQFADPKAGAAGLDVLLSLADSQITYRRRYVMVAARAPVLDLVVLDPNNPRSVAFQVERVSQHLKALPLHSSDGRLNSAEKLIARVLVDLQTADAHTLDARQLLAIEQRLMDLSDEISGQYFTHREAEQPMSADSDEIQ</sequence>
<name>A0A4D7AYI5_9HYPH</name>
<dbReference type="Gene3D" id="3.40.50.11290">
    <property type="match status" value="1"/>
</dbReference>
<dbReference type="InterPro" id="IPR007296">
    <property type="entry name" value="DUF403"/>
</dbReference>
<dbReference type="OrthoDB" id="9804079at2"/>
<reference evidence="3 4" key="1">
    <citation type="submission" date="2019-04" db="EMBL/GenBank/DDBJ databases">
        <title>Phreatobacter aquaticus sp. nov.</title>
        <authorList>
            <person name="Choi A."/>
        </authorList>
    </citation>
    <scope>NUCLEOTIDE SEQUENCE [LARGE SCALE GENOMIC DNA]</scope>
    <source>
        <strain evidence="3 4">KCTC 52518</strain>
    </source>
</reference>
<proteinExistence type="predicted"/>
<dbReference type="KEGG" id="pstg:E8M01_05565"/>
<keyword evidence="4" id="KW-1185">Reference proteome</keyword>
<dbReference type="PANTHER" id="PTHR34595">
    <property type="entry name" value="BLR5612 PROTEIN"/>
    <property type="match status" value="1"/>
</dbReference>
<protein>
    <submittedName>
        <fullName evidence="3">Uncharacterized protein</fullName>
    </submittedName>
</protein>
<dbReference type="SUPFAM" id="SSF56059">
    <property type="entry name" value="Glutathione synthetase ATP-binding domain-like"/>
    <property type="match status" value="1"/>
</dbReference>
<organism evidence="3 4">
    <name type="scientific">Phreatobacter stygius</name>
    <dbReference type="NCBI Taxonomy" id="1940610"/>
    <lineage>
        <taxon>Bacteria</taxon>
        <taxon>Pseudomonadati</taxon>
        <taxon>Pseudomonadota</taxon>
        <taxon>Alphaproteobacteria</taxon>
        <taxon>Hyphomicrobiales</taxon>
        <taxon>Phreatobacteraceae</taxon>
        <taxon>Phreatobacter</taxon>
    </lineage>
</organism>
<gene>
    <name evidence="3" type="ORF">E8M01_05565</name>
</gene>
<dbReference type="Proteomes" id="UP000298781">
    <property type="component" value="Chromosome"/>
</dbReference>